<evidence type="ECO:0000313" key="2">
    <source>
        <dbReference type="EMBL" id="MFC4075995.1"/>
    </source>
</evidence>
<feature type="transmembrane region" description="Helical" evidence="1">
    <location>
        <begin position="12"/>
        <end position="35"/>
    </location>
</feature>
<dbReference type="Proteomes" id="UP001595843">
    <property type="component" value="Unassembled WGS sequence"/>
</dbReference>
<name>A0ABV8JBY1_9BACL</name>
<dbReference type="RefSeq" id="WP_380702431.1">
    <property type="nucleotide sequence ID" value="NZ_JBHSAP010000007.1"/>
</dbReference>
<gene>
    <name evidence="2" type="ORF">ACFOUO_04150</name>
</gene>
<keyword evidence="3" id="KW-1185">Reference proteome</keyword>
<sequence length="97" mass="10422">MGTNNHLFKESGGAVLVVAHALGLVLLLFGLYFTLLDPPGFASAAHLGWLLFHTTGGWMLLGGLSLFLISLAGLWHTRGRPTAKVPRNAGQRNSFRP</sequence>
<feature type="transmembrane region" description="Helical" evidence="1">
    <location>
        <begin position="55"/>
        <end position="75"/>
    </location>
</feature>
<keyword evidence="1" id="KW-0472">Membrane</keyword>
<evidence type="ECO:0000313" key="3">
    <source>
        <dbReference type="Proteomes" id="UP001595843"/>
    </source>
</evidence>
<reference evidence="3" key="1">
    <citation type="journal article" date="2019" name="Int. J. Syst. Evol. Microbiol.">
        <title>The Global Catalogue of Microorganisms (GCM) 10K type strain sequencing project: providing services to taxonomists for standard genome sequencing and annotation.</title>
        <authorList>
            <consortium name="The Broad Institute Genomics Platform"/>
            <consortium name="The Broad Institute Genome Sequencing Center for Infectious Disease"/>
            <person name="Wu L."/>
            <person name="Ma J."/>
        </authorList>
    </citation>
    <scope>NUCLEOTIDE SEQUENCE [LARGE SCALE GENOMIC DNA]</scope>
    <source>
        <strain evidence="3">IBRC-M 10813</strain>
    </source>
</reference>
<comment type="caution">
    <text evidence="2">The sequence shown here is derived from an EMBL/GenBank/DDBJ whole genome shotgun (WGS) entry which is preliminary data.</text>
</comment>
<organism evidence="2 3">
    <name type="scientific">Salinithrix halophila</name>
    <dbReference type="NCBI Taxonomy" id="1485204"/>
    <lineage>
        <taxon>Bacteria</taxon>
        <taxon>Bacillati</taxon>
        <taxon>Bacillota</taxon>
        <taxon>Bacilli</taxon>
        <taxon>Bacillales</taxon>
        <taxon>Thermoactinomycetaceae</taxon>
        <taxon>Salinithrix</taxon>
    </lineage>
</organism>
<keyword evidence="1" id="KW-0812">Transmembrane</keyword>
<protein>
    <submittedName>
        <fullName evidence="2">Uncharacterized protein</fullName>
    </submittedName>
</protein>
<proteinExistence type="predicted"/>
<evidence type="ECO:0000256" key="1">
    <source>
        <dbReference type="SAM" id="Phobius"/>
    </source>
</evidence>
<accession>A0ABV8JBY1</accession>
<keyword evidence="1" id="KW-1133">Transmembrane helix</keyword>
<dbReference type="EMBL" id="JBHSAP010000007">
    <property type="protein sequence ID" value="MFC4075995.1"/>
    <property type="molecule type" value="Genomic_DNA"/>
</dbReference>